<evidence type="ECO:0000256" key="3">
    <source>
        <dbReference type="ARBA" id="ARBA00022553"/>
    </source>
</evidence>
<dbReference type="Gene3D" id="3.30.559.10">
    <property type="entry name" value="Chloramphenicol acetyltransferase-like domain"/>
    <property type="match status" value="1"/>
</dbReference>
<evidence type="ECO:0000256" key="4">
    <source>
        <dbReference type="SAM" id="MobiDB-lite"/>
    </source>
</evidence>
<dbReference type="GO" id="GO:0003824">
    <property type="term" value="F:catalytic activity"/>
    <property type="evidence" value="ECO:0007669"/>
    <property type="project" value="InterPro"/>
</dbReference>
<dbReference type="InterPro" id="IPR001242">
    <property type="entry name" value="Condensation_dom"/>
</dbReference>
<dbReference type="GO" id="GO:0031177">
    <property type="term" value="F:phosphopantetheine binding"/>
    <property type="evidence" value="ECO:0007669"/>
    <property type="project" value="InterPro"/>
</dbReference>
<feature type="region of interest" description="Disordered" evidence="4">
    <location>
        <begin position="440"/>
        <end position="461"/>
    </location>
</feature>
<evidence type="ECO:0000313" key="6">
    <source>
        <dbReference type="EMBL" id="OLF14710.1"/>
    </source>
</evidence>
<dbReference type="Pfam" id="PF00668">
    <property type="entry name" value="Condensation"/>
    <property type="match status" value="1"/>
</dbReference>
<dbReference type="PANTHER" id="PTHR45398:SF1">
    <property type="entry name" value="ENZYME, PUTATIVE (JCVI)-RELATED"/>
    <property type="match status" value="1"/>
</dbReference>
<dbReference type="Gene3D" id="1.10.1200.10">
    <property type="entry name" value="ACP-like"/>
    <property type="match status" value="1"/>
</dbReference>
<dbReference type="InterPro" id="IPR009081">
    <property type="entry name" value="PP-bd_ACP"/>
</dbReference>
<dbReference type="AlphaFoldDB" id="A0A1Q8CK30"/>
<evidence type="ECO:0000256" key="2">
    <source>
        <dbReference type="ARBA" id="ARBA00022450"/>
    </source>
</evidence>
<sequence length="547" mass="60136">MSFGQESLWLAEALVPGLSAYTLPFCWSIGGELDVPALEQAIARLVDRHQVLRTELVTSAEGQYQRVREDVRFELARTDLSALPADAARAEVRRRVRRCLDEPFDLARAPQLTGELFCLGSAEHILVLVTHHAFSDEWSHAVLRTEISEHYGAALEHRDPDLPDLPVQYGDYARWQRLEVEPFLSEDLAYWTEQLADLPVLALPTDGERPATRRFAVAVCERRVEPALFETVARFARSLDTTPFVVLLAAFDVLMARWAGQDEVVVGTPVSGRDEPELAGLAGHFVNTVVHRVDCRRTELFHDLVRRVAVLVSDGLAHQQAPLHQVVQRLNPVRDMSRHPLFQVTFQVVPGGEPLRLPGLEVVDRFAEMVDDDGVFAEFDLVVDVVTDDSGANLVVRYATELFHRSTMEWMVDGYLGVLEQVMARPGTPVGTVEVATRSTAPVPTAGAGQAGPAPGDDRAAAATWASGPAAELRDRMCAIWAEMLELTEVDPDANFFEIGGGSLAGARLVLRMRESLGITVALVDLFDAGSVNGVLEVLAVRPPARV</sequence>
<dbReference type="PANTHER" id="PTHR45398">
    <property type="match status" value="1"/>
</dbReference>
<keyword evidence="3" id="KW-0597">Phosphoprotein</keyword>
<dbReference type="InterPro" id="IPR023213">
    <property type="entry name" value="CAT-like_dom_sf"/>
</dbReference>
<proteinExistence type="predicted"/>
<dbReference type="Gene3D" id="3.30.559.30">
    <property type="entry name" value="Nonribosomal peptide synthetase, condensation domain"/>
    <property type="match status" value="1"/>
</dbReference>
<evidence type="ECO:0000313" key="7">
    <source>
        <dbReference type="Proteomes" id="UP000185596"/>
    </source>
</evidence>
<dbReference type="SMART" id="SM00823">
    <property type="entry name" value="PKS_PP"/>
    <property type="match status" value="1"/>
</dbReference>
<dbReference type="InterPro" id="IPR020806">
    <property type="entry name" value="PKS_PP-bd"/>
</dbReference>
<dbReference type="STRING" id="1912961.BU204_25815"/>
<gene>
    <name evidence="6" type="ORF">BU204_25815</name>
</gene>
<keyword evidence="2" id="KW-0596">Phosphopantetheine</keyword>
<reference evidence="6 7" key="1">
    <citation type="submission" date="2016-12" db="EMBL/GenBank/DDBJ databases">
        <title>The draft genome sequence of Actinophytocola sp. 11-183.</title>
        <authorList>
            <person name="Wang W."/>
            <person name="Yuan L."/>
        </authorList>
    </citation>
    <scope>NUCLEOTIDE SEQUENCE [LARGE SCALE GENOMIC DNA]</scope>
    <source>
        <strain evidence="6 7">11-183</strain>
    </source>
</reference>
<protein>
    <recommendedName>
        <fullName evidence="5">Carrier domain-containing protein</fullName>
    </recommendedName>
</protein>
<keyword evidence="7" id="KW-1185">Reference proteome</keyword>
<dbReference type="GO" id="GO:0008610">
    <property type="term" value="P:lipid biosynthetic process"/>
    <property type="evidence" value="ECO:0007669"/>
    <property type="project" value="UniProtKB-ARBA"/>
</dbReference>
<dbReference type="SUPFAM" id="SSF47336">
    <property type="entry name" value="ACP-like"/>
    <property type="match status" value="1"/>
</dbReference>
<comment type="caution">
    <text evidence="6">The sequence shown here is derived from an EMBL/GenBank/DDBJ whole genome shotgun (WGS) entry which is preliminary data.</text>
</comment>
<evidence type="ECO:0000256" key="1">
    <source>
        <dbReference type="ARBA" id="ARBA00001957"/>
    </source>
</evidence>
<name>A0A1Q8CK30_9PSEU</name>
<dbReference type="Pfam" id="PF00550">
    <property type="entry name" value="PP-binding"/>
    <property type="match status" value="1"/>
</dbReference>
<dbReference type="EMBL" id="MSIE01000050">
    <property type="protein sequence ID" value="OLF14710.1"/>
    <property type="molecule type" value="Genomic_DNA"/>
</dbReference>
<dbReference type="CDD" id="cd19531">
    <property type="entry name" value="LCL_NRPS-like"/>
    <property type="match status" value="1"/>
</dbReference>
<dbReference type="InterPro" id="IPR036736">
    <property type="entry name" value="ACP-like_sf"/>
</dbReference>
<organism evidence="6 7">
    <name type="scientific">Actinophytocola xanthii</name>
    <dbReference type="NCBI Taxonomy" id="1912961"/>
    <lineage>
        <taxon>Bacteria</taxon>
        <taxon>Bacillati</taxon>
        <taxon>Actinomycetota</taxon>
        <taxon>Actinomycetes</taxon>
        <taxon>Pseudonocardiales</taxon>
        <taxon>Pseudonocardiaceae</taxon>
    </lineage>
</organism>
<dbReference type="PROSITE" id="PS50075">
    <property type="entry name" value="CARRIER"/>
    <property type="match status" value="1"/>
</dbReference>
<evidence type="ECO:0000259" key="5">
    <source>
        <dbReference type="PROSITE" id="PS50075"/>
    </source>
</evidence>
<accession>A0A1Q8CK30</accession>
<comment type="cofactor">
    <cofactor evidence="1">
        <name>pantetheine 4'-phosphate</name>
        <dbReference type="ChEBI" id="CHEBI:47942"/>
    </cofactor>
</comment>
<dbReference type="SUPFAM" id="SSF52777">
    <property type="entry name" value="CoA-dependent acyltransferases"/>
    <property type="match status" value="2"/>
</dbReference>
<feature type="domain" description="Carrier" evidence="5">
    <location>
        <begin position="468"/>
        <end position="543"/>
    </location>
</feature>
<dbReference type="Proteomes" id="UP000185596">
    <property type="component" value="Unassembled WGS sequence"/>
</dbReference>